<dbReference type="AlphaFoldDB" id="A0A117NLM2"/>
<sequence length="68" mass="7672">MDPSVPSLGPSVLATPPLSPRKRRHHFRESDDAEGDMSLEQYLQRVIVYRSTSIPSRFPSPVKLEVLP</sequence>
<evidence type="ECO:0000313" key="3">
    <source>
        <dbReference type="Proteomes" id="UP000055045"/>
    </source>
</evidence>
<feature type="non-terminal residue" evidence="2">
    <location>
        <position position="68"/>
    </location>
</feature>
<reference evidence="2 3" key="1">
    <citation type="submission" date="2015-10" db="EMBL/GenBank/DDBJ databases">
        <title>Genome sequencing of Penicillium freii.</title>
        <authorList>
            <person name="Nguyen H.D."/>
            <person name="Visagie C.M."/>
            <person name="Seifert K.A."/>
        </authorList>
    </citation>
    <scope>NUCLEOTIDE SEQUENCE [LARGE SCALE GENOMIC DNA]</scope>
    <source>
        <strain evidence="2 3">DAOM 242723</strain>
    </source>
</reference>
<name>A0A117NLM2_PENFR</name>
<gene>
    <name evidence="2" type="ORF">ACN42_g9226</name>
</gene>
<proteinExistence type="predicted"/>
<keyword evidence="3" id="KW-1185">Reference proteome</keyword>
<evidence type="ECO:0000256" key="1">
    <source>
        <dbReference type="SAM" id="MobiDB-lite"/>
    </source>
</evidence>
<comment type="caution">
    <text evidence="2">The sequence shown here is derived from an EMBL/GenBank/DDBJ whole genome shotgun (WGS) entry which is preliminary data.</text>
</comment>
<organism evidence="2 3">
    <name type="scientific">Penicillium freii</name>
    <dbReference type="NCBI Taxonomy" id="48697"/>
    <lineage>
        <taxon>Eukaryota</taxon>
        <taxon>Fungi</taxon>
        <taxon>Dikarya</taxon>
        <taxon>Ascomycota</taxon>
        <taxon>Pezizomycotina</taxon>
        <taxon>Eurotiomycetes</taxon>
        <taxon>Eurotiomycetidae</taxon>
        <taxon>Eurotiales</taxon>
        <taxon>Aspergillaceae</taxon>
        <taxon>Penicillium</taxon>
    </lineage>
</organism>
<protein>
    <submittedName>
        <fullName evidence="2">Uncharacterized protein</fullName>
    </submittedName>
</protein>
<evidence type="ECO:0000313" key="2">
    <source>
        <dbReference type="EMBL" id="KUM57935.1"/>
    </source>
</evidence>
<accession>A0A117NLM2</accession>
<dbReference type="Proteomes" id="UP000055045">
    <property type="component" value="Unassembled WGS sequence"/>
</dbReference>
<dbReference type="EMBL" id="LLXE01000322">
    <property type="protein sequence ID" value="KUM57935.1"/>
    <property type="molecule type" value="Genomic_DNA"/>
</dbReference>
<feature type="region of interest" description="Disordered" evidence="1">
    <location>
        <begin position="1"/>
        <end position="35"/>
    </location>
</feature>